<dbReference type="AlphaFoldDB" id="A0A1H6AFP1"/>
<gene>
    <name evidence="1" type="ORF">SAMN04488130_11528</name>
</gene>
<protein>
    <submittedName>
        <fullName evidence="1">Uncharacterized protein</fullName>
    </submittedName>
</protein>
<dbReference type="OrthoDB" id="530515at2"/>
<organism evidence="1 2">
    <name type="scientific">Flavobacterium urumqiense</name>
    <dbReference type="NCBI Taxonomy" id="935224"/>
    <lineage>
        <taxon>Bacteria</taxon>
        <taxon>Pseudomonadati</taxon>
        <taxon>Bacteroidota</taxon>
        <taxon>Flavobacteriia</taxon>
        <taxon>Flavobacteriales</taxon>
        <taxon>Flavobacteriaceae</taxon>
        <taxon>Flavobacterium</taxon>
    </lineage>
</organism>
<accession>A0A1H6AFP1</accession>
<proteinExistence type="predicted"/>
<dbReference type="EMBL" id="FNVP01000015">
    <property type="protein sequence ID" value="SEG46576.1"/>
    <property type="molecule type" value="Genomic_DNA"/>
</dbReference>
<reference evidence="2" key="1">
    <citation type="submission" date="2016-10" db="EMBL/GenBank/DDBJ databases">
        <authorList>
            <person name="Varghese N."/>
            <person name="Submissions S."/>
        </authorList>
    </citation>
    <scope>NUCLEOTIDE SEQUENCE [LARGE SCALE GENOMIC DNA]</scope>
    <source>
        <strain evidence="2">CGMCC 1.9230</strain>
    </source>
</reference>
<dbReference type="RefSeq" id="WP_104000821.1">
    <property type="nucleotide sequence ID" value="NZ_FNVP01000015.1"/>
</dbReference>
<evidence type="ECO:0000313" key="1">
    <source>
        <dbReference type="EMBL" id="SEG46576.1"/>
    </source>
</evidence>
<keyword evidence="2" id="KW-1185">Reference proteome</keyword>
<name>A0A1H6AFP1_9FLAO</name>
<evidence type="ECO:0000313" key="2">
    <source>
        <dbReference type="Proteomes" id="UP000236737"/>
    </source>
</evidence>
<dbReference type="Proteomes" id="UP000236737">
    <property type="component" value="Unassembled WGS sequence"/>
</dbReference>
<sequence length="114" mass="13490">MVSVTSNENEFIFDILRSHKFWAFENKIRVSKDQIIRAYQSNDEFTFWIGWKIPGIQLPWVITAGTYIKKGKRNFWDVCNKKNAIIVELKDSYYNKLIIEVENPEEAISLLNTK</sequence>